<dbReference type="eggNOG" id="COG0732">
    <property type="taxonomic scope" value="Bacteria"/>
</dbReference>
<dbReference type="SUPFAM" id="SSF116734">
    <property type="entry name" value="DNA methylase specificity domain"/>
    <property type="match status" value="1"/>
</dbReference>
<evidence type="ECO:0000256" key="1">
    <source>
        <dbReference type="ARBA" id="ARBA00022747"/>
    </source>
</evidence>
<dbReference type="EMBL" id="CP003056">
    <property type="protein sequence ID" value="AEO99500.1"/>
    <property type="molecule type" value="Genomic_DNA"/>
</dbReference>
<accession>G2TMK9</accession>
<dbReference type="RefSeq" id="WP_014095661.1">
    <property type="nucleotide sequence ID" value="NC_016023.1"/>
</dbReference>
<dbReference type="CDD" id="cd16961">
    <property type="entry name" value="RMtype1_S_TRD-CR_like"/>
    <property type="match status" value="1"/>
</dbReference>
<dbReference type="GO" id="GO:0003677">
    <property type="term" value="F:DNA binding"/>
    <property type="evidence" value="ECO:0007669"/>
    <property type="project" value="UniProtKB-KW"/>
</dbReference>
<dbReference type="InterPro" id="IPR044946">
    <property type="entry name" value="Restrct_endonuc_typeI_TRD_sf"/>
</dbReference>
<name>G2TMK9_HEYCO</name>
<dbReference type="KEGG" id="bag:Bcoa_0277"/>
<sequence length="197" mass="22737">MLLGEIADIKTGLVLSRKKAEIEYTAKATYKLLSLKNISEDGFLENDSFEEFVSNDELEDHYFTKEGDVLMRLSQPYTAVCIDKEYSGLLIPSYFAIIKVDQSKVMPRYIAWYLNTWNVKKELERSQAGSRIPSTNQHVLKTIPIIAASLSKQKALIELYQLHQKEKRLYKKLIEEKELLFQGIAQQILSGKNQEEK</sequence>
<protein>
    <recommendedName>
        <fullName evidence="5">Type I restriction modification DNA specificity domain-containing protein</fullName>
    </recommendedName>
</protein>
<dbReference type="GO" id="GO:0009307">
    <property type="term" value="P:DNA restriction-modification system"/>
    <property type="evidence" value="ECO:0007669"/>
    <property type="project" value="UniProtKB-KW"/>
</dbReference>
<proteinExistence type="predicted"/>
<dbReference type="Proteomes" id="UP000009283">
    <property type="component" value="Chromosome"/>
</dbReference>
<evidence type="ECO:0000256" key="2">
    <source>
        <dbReference type="ARBA" id="ARBA00023125"/>
    </source>
</evidence>
<dbReference type="HOGENOM" id="CLU_094509_0_0_9"/>
<organism evidence="3 4">
    <name type="scientific">Heyndrickxia coagulans 36D1</name>
    <dbReference type="NCBI Taxonomy" id="345219"/>
    <lineage>
        <taxon>Bacteria</taxon>
        <taxon>Bacillati</taxon>
        <taxon>Bacillota</taxon>
        <taxon>Bacilli</taxon>
        <taxon>Bacillales</taxon>
        <taxon>Bacillaceae</taxon>
        <taxon>Heyndrickxia</taxon>
    </lineage>
</organism>
<evidence type="ECO:0008006" key="5">
    <source>
        <dbReference type="Google" id="ProtNLM"/>
    </source>
</evidence>
<keyword evidence="1" id="KW-0680">Restriction system</keyword>
<dbReference type="PANTHER" id="PTHR30408">
    <property type="entry name" value="TYPE-1 RESTRICTION ENZYME ECOKI SPECIFICITY PROTEIN"/>
    <property type="match status" value="1"/>
</dbReference>
<gene>
    <name evidence="3" type="ORF">Bcoa_0277</name>
</gene>
<keyword evidence="2" id="KW-0238">DNA-binding</keyword>
<dbReference type="AlphaFoldDB" id="G2TMK9"/>
<evidence type="ECO:0000313" key="4">
    <source>
        <dbReference type="Proteomes" id="UP000009283"/>
    </source>
</evidence>
<evidence type="ECO:0000313" key="3">
    <source>
        <dbReference type="EMBL" id="AEO99500.1"/>
    </source>
</evidence>
<dbReference type="OrthoDB" id="5360691at2"/>
<dbReference type="PANTHER" id="PTHR30408:SF12">
    <property type="entry name" value="TYPE I RESTRICTION ENZYME MJAVIII SPECIFICITY SUBUNIT"/>
    <property type="match status" value="1"/>
</dbReference>
<dbReference type="InterPro" id="IPR052021">
    <property type="entry name" value="Type-I_RS_S_subunit"/>
</dbReference>
<dbReference type="Gene3D" id="3.90.220.20">
    <property type="entry name" value="DNA methylase specificity domains"/>
    <property type="match status" value="1"/>
</dbReference>
<dbReference type="REBASE" id="40757">
    <property type="entry name" value="S1.Bco36DORF278P"/>
</dbReference>
<reference evidence="3 4" key="1">
    <citation type="journal article" date="2011" name="Stand. Genomic Sci.">
        <title>Complete Genome Sequence of a thermotolerant sporogenic lactic acid bacterium, Bacillus coagulans strain 36D1.</title>
        <authorList>
            <person name="Rhee M.S."/>
            <person name="Moritz B.E."/>
            <person name="Xie G."/>
            <person name="Glavina Del Rio T."/>
            <person name="Dalin E."/>
            <person name="Tice H."/>
            <person name="Bruce D."/>
            <person name="Goodwin L."/>
            <person name="Chertkov O."/>
            <person name="Brettin T."/>
            <person name="Han C."/>
            <person name="Detter C."/>
            <person name="Pitluck S."/>
            <person name="Land M.L."/>
            <person name="Patel M."/>
            <person name="Ou M."/>
            <person name="Harbrucker R."/>
            <person name="Ingram L.O."/>
            <person name="Shanmugam K.T."/>
        </authorList>
    </citation>
    <scope>NUCLEOTIDE SEQUENCE [LARGE SCALE GENOMIC DNA]</scope>
    <source>
        <strain evidence="3 4">36D1</strain>
    </source>
</reference>